<evidence type="ECO:0000313" key="13">
    <source>
        <dbReference type="Ensembl" id="ENSAMEP00000028827.1"/>
    </source>
</evidence>
<dbReference type="GO" id="GO:0015421">
    <property type="term" value="F:ABC-type oligopeptide transporter activity"/>
    <property type="evidence" value="ECO:0007669"/>
    <property type="project" value="TreeGrafter"/>
</dbReference>
<reference evidence="13" key="3">
    <citation type="submission" date="2025-09" db="UniProtKB">
        <authorList>
            <consortium name="Ensembl"/>
        </authorList>
    </citation>
    <scope>IDENTIFICATION</scope>
</reference>
<keyword evidence="5" id="KW-0677">Repeat</keyword>
<protein>
    <submittedName>
        <fullName evidence="13">ATP binding cassette subfamily B member 4</fullName>
    </submittedName>
</protein>
<keyword evidence="7 11" id="KW-1133">Transmembrane helix</keyword>
<feature type="region of interest" description="Disordered" evidence="10">
    <location>
        <begin position="1"/>
        <end position="34"/>
    </location>
</feature>
<evidence type="ECO:0000256" key="3">
    <source>
        <dbReference type="ARBA" id="ARBA00022553"/>
    </source>
</evidence>
<dbReference type="Gene3D" id="1.20.1560.10">
    <property type="entry name" value="ABC transporter type 1, transmembrane domain"/>
    <property type="match status" value="1"/>
</dbReference>
<dbReference type="Pfam" id="PF00664">
    <property type="entry name" value="ABC_membrane"/>
    <property type="match status" value="1"/>
</dbReference>
<gene>
    <name evidence="13" type="primary">ABCB4</name>
</gene>
<keyword evidence="4 11" id="KW-0812">Transmembrane</keyword>
<dbReference type="InterPro" id="IPR011527">
    <property type="entry name" value="ABC1_TM_dom"/>
</dbReference>
<sequence>MDLEAGRNGTVPCPRRAEGDFELGGSRNQDKKKKKRMNLIGPLTLFRYSDWQDKLLMSLGTIMAIAHGSGLPLMMIVFGQMTDKFVDTAGNFSFPVNFSLSMLNPGRILEEEMTRYAYYYSGLGAGVLVAAYIQVSFWTLAAGRQVRKIRQEFFHTILRQEIGWFDVNDTTELNTRLTE</sequence>
<comment type="subcellular location">
    <subcellularLocation>
        <location evidence="1">Membrane</location>
        <topology evidence="1">Multi-pass membrane protein</topology>
    </subcellularLocation>
</comment>
<evidence type="ECO:0000256" key="6">
    <source>
        <dbReference type="ARBA" id="ARBA00022967"/>
    </source>
</evidence>
<evidence type="ECO:0000256" key="10">
    <source>
        <dbReference type="SAM" id="MobiDB-lite"/>
    </source>
</evidence>
<accession>A0A7N5JQN2</accession>
<dbReference type="PANTHER" id="PTHR43394:SF28">
    <property type="entry name" value="ATP-BINDING CASSETTE SUBFAMILY B MEMBER 1"/>
    <property type="match status" value="1"/>
</dbReference>
<keyword evidence="8 11" id="KW-0472">Membrane</keyword>
<dbReference type="GO" id="GO:0005524">
    <property type="term" value="F:ATP binding"/>
    <property type="evidence" value="ECO:0007669"/>
    <property type="project" value="InterPro"/>
</dbReference>
<dbReference type="PROSITE" id="PS50929">
    <property type="entry name" value="ABC_TM1F"/>
    <property type="match status" value="1"/>
</dbReference>
<evidence type="ECO:0000256" key="9">
    <source>
        <dbReference type="ARBA" id="ARBA00023180"/>
    </source>
</evidence>
<proteinExistence type="predicted"/>
<evidence type="ECO:0000256" key="11">
    <source>
        <dbReference type="SAM" id="Phobius"/>
    </source>
</evidence>
<keyword evidence="3" id="KW-0597">Phosphoprotein</keyword>
<evidence type="ECO:0000259" key="12">
    <source>
        <dbReference type="PROSITE" id="PS50929"/>
    </source>
</evidence>
<keyword evidence="9" id="KW-0325">Glycoprotein</keyword>
<reference evidence="13 14" key="1">
    <citation type="journal article" date="2010" name="Nature">
        <title>The sequence and de novo assembly of the giant panda genome.</title>
        <authorList>
            <person name="Li R."/>
            <person name="Fan W."/>
            <person name="Tian G."/>
            <person name="Zhu H."/>
            <person name="He L."/>
            <person name="Cai J."/>
            <person name="Huang Q."/>
            <person name="Cai Q."/>
            <person name="Li B."/>
            <person name="Bai Y."/>
            <person name="Zhang Z."/>
            <person name="Zhang Y."/>
            <person name="Wang W."/>
            <person name="Li J."/>
            <person name="Wei F."/>
            <person name="Li H."/>
            <person name="Jian M."/>
            <person name="Li J."/>
            <person name="Zhang Z."/>
            <person name="Nielsen R."/>
            <person name="Li D."/>
            <person name="Gu W."/>
            <person name="Yang Z."/>
            <person name="Xuan Z."/>
            <person name="Ryder O.A."/>
            <person name="Leung F.C."/>
            <person name="Zhou Y."/>
            <person name="Cao J."/>
            <person name="Sun X."/>
            <person name="Fu Y."/>
            <person name="Fang X."/>
            <person name="Guo X."/>
            <person name="Wang B."/>
            <person name="Hou R."/>
            <person name="Shen F."/>
            <person name="Mu B."/>
            <person name="Ni P."/>
            <person name="Lin R."/>
            <person name="Qian W."/>
            <person name="Wang G."/>
            <person name="Yu C."/>
            <person name="Nie W."/>
            <person name="Wang J."/>
            <person name="Wu Z."/>
            <person name="Liang H."/>
            <person name="Min J."/>
            <person name="Wu Q."/>
            <person name="Cheng S."/>
            <person name="Ruan J."/>
            <person name="Wang M."/>
            <person name="Shi Z."/>
            <person name="Wen M."/>
            <person name="Liu B."/>
            <person name="Ren X."/>
            <person name="Zheng H."/>
            <person name="Dong D."/>
            <person name="Cook K."/>
            <person name="Shan G."/>
            <person name="Zhang H."/>
            <person name="Kosiol C."/>
            <person name="Xie X."/>
            <person name="Lu Z."/>
            <person name="Zheng H."/>
            <person name="Li Y."/>
            <person name="Steiner C.C."/>
            <person name="Lam T.T."/>
            <person name="Lin S."/>
            <person name="Zhang Q."/>
            <person name="Li G."/>
            <person name="Tian J."/>
            <person name="Gong T."/>
            <person name="Liu H."/>
            <person name="Zhang D."/>
            <person name="Fang L."/>
            <person name="Ye C."/>
            <person name="Zhang J."/>
            <person name="Hu W."/>
            <person name="Xu A."/>
            <person name="Ren Y."/>
            <person name="Zhang G."/>
            <person name="Bruford M.W."/>
            <person name="Li Q."/>
            <person name="Ma L."/>
            <person name="Guo Y."/>
            <person name="An N."/>
            <person name="Hu Y."/>
            <person name="Zheng Y."/>
            <person name="Shi Y."/>
            <person name="Li Z."/>
            <person name="Liu Q."/>
            <person name="Chen Y."/>
            <person name="Zhao J."/>
            <person name="Qu N."/>
            <person name="Zhao S."/>
            <person name="Tian F."/>
            <person name="Wang X."/>
            <person name="Wang H."/>
            <person name="Xu L."/>
            <person name="Liu X."/>
            <person name="Vinar T."/>
            <person name="Wang Y."/>
            <person name="Lam T.W."/>
            <person name="Yiu S.M."/>
            <person name="Liu S."/>
            <person name="Zhang H."/>
            <person name="Li D."/>
            <person name="Huang Y."/>
            <person name="Wang X."/>
            <person name="Yang G."/>
            <person name="Jiang Z."/>
            <person name="Wang J."/>
            <person name="Qin N."/>
            <person name="Li L."/>
            <person name="Li J."/>
            <person name="Bolund L."/>
            <person name="Kristiansen K."/>
            <person name="Wong G.K."/>
            <person name="Olson M."/>
            <person name="Zhang X."/>
            <person name="Li S."/>
            <person name="Yang H."/>
            <person name="Wang J."/>
            <person name="Wang J."/>
        </authorList>
    </citation>
    <scope>NUCLEOTIDE SEQUENCE [LARGE SCALE GENOMIC DNA]</scope>
</reference>
<evidence type="ECO:0000256" key="7">
    <source>
        <dbReference type="ARBA" id="ARBA00022989"/>
    </source>
</evidence>
<dbReference type="Proteomes" id="UP000008912">
    <property type="component" value="Unassembled WGS sequence"/>
</dbReference>
<evidence type="ECO:0000256" key="4">
    <source>
        <dbReference type="ARBA" id="ARBA00022692"/>
    </source>
</evidence>
<keyword evidence="2" id="KW-0813">Transport</keyword>
<feature type="transmembrane region" description="Helical" evidence="11">
    <location>
        <begin position="117"/>
        <end position="141"/>
    </location>
</feature>
<dbReference type="GeneTree" id="ENSGT00940000159418"/>
<evidence type="ECO:0000256" key="2">
    <source>
        <dbReference type="ARBA" id="ARBA00022448"/>
    </source>
</evidence>
<keyword evidence="6" id="KW-1278">Translocase</keyword>
<feature type="domain" description="ABC transmembrane type-1" evidence="12">
    <location>
        <begin position="59"/>
        <end position="179"/>
    </location>
</feature>
<dbReference type="GO" id="GO:0090374">
    <property type="term" value="P:oligopeptide export from mitochondrion"/>
    <property type="evidence" value="ECO:0007669"/>
    <property type="project" value="TreeGrafter"/>
</dbReference>
<keyword evidence="14" id="KW-1185">Reference proteome</keyword>
<dbReference type="Ensembl" id="ENSAMET00000047779.1">
    <property type="protein sequence ID" value="ENSAMEP00000028827.1"/>
    <property type="gene ID" value="ENSAMEG00000001034.2"/>
</dbReference>
<dbReference type="InterPro" id="IPR039421">
    <property type="entry name" value="Type_1_exporter"/>
</dbReference>
<dbReference type="PANTHER" id="PTHR43394">
    <property type="entry name" value="ATP-DEPENDENT PERMEASE MDL1, MITOCHONDRIAL"/>
    <property type="match status" value="1"/>
</dbReference>
<evidence type="ECO:0000313" key="14">
    <source>
        <dbReference type="Proteomes" id="UP000008912"/>
    </source>
</evidence>
<dbReference type="InterPro" id="IPR036640">
    <property type="entry name" value="ABC1_TM_sf"/>
</dbReference>
<name>A0A7N5JQN2_AILME</name>
<feature type="transmembrane region" description="Helical" evidence="11">
    <location>
        <begin position="55"/>
        <end position="78"/>
    </location>
</feature>
<dbReference type="AlphaFoldDB" id="A0A7N5JQN2"/>
<dbReference type="GO" id="GO:0005743">
    <property type="term" value="C:mitochondrial inner membrane"/>
    <property type="evidence" value="ECO:0007669"/>
    <property type="project" value="TreeGrafter"/>
</dbReference>
<evidence type="ECO:0000256" key="5">
    <source>
        <dbReference type="ARBA" id="ARBA00022737"/>
    </source>
</evidence>
<dbReference type="SUPFAM" id="SSF90123">
    <property type="entry name" value="ABC transporter transmembrane region"/>
    <property type="match status" value="1"/>
</dbReference>
<evidence type="ECO:0000256" key="1">
    <source>
        <dbReference type="ARBA" id="ARBA00004141"/>
    </source>
</evidence>
<reference evidence="13" key="2">
    <citation type="submission" date="2025-08" db="UniProtKB">
        <authorList>
            <consortium name="Ensembl"/>
        </authorList>
    </citation>
    <scope>IDENTIFICATION</scope>
</reference>
<evidence type="ECO:0000256" key="8">
    <source>
        <dbReference type="ARBA" id="ARBA00023136"/>
    </source>
</evidence>
<organism evidence="13 14">
    <name type="scientific">Ailuropoda melanoleuca</name>
    <name type="common">Giant panda</name>
    <dbReference type="NCBI Taxonomy" id="9646"/>
    <lineage>
        <taxon>Eukaryota</taxon>
        <taxon>Metazoa</taxon>
        <taxon>Chordata</taxon>
        <taxon>Craniata</taxon>
        <taxon>Vertebrata</taxon>
        <taxon>Euteleostomi</taxon>
        <taxon>Mammalia</taxon>
        <taxon>Eutheria</taxon>
        <taxon>Laurasiatheria</taxon>
        <taxon>Carnivora</taxon>
        <taxon>Caniformia</taxon>
        <taxon>Ursidae</taxon>
        <taxon>Ailuropoda</taxon>
    </lineage>
</organism>